<gene>
    <name evidence="1" type="ORF">pipiens_015024</name>
</gene>
<dbReference type="EMBL" id="JBEHCU010009777">
    <property type="protein sequence ID" value="KAL1379269.1"/>
    <property type="molecule type" value="Genomic_DNA"/>
</dbReference>
<proteinExistence type="predicted"/>
<feature type="non-terminal residue" evidence="1">
    <location>
        <position position="62"/>
    </location>
</feature>
<keyword evidence="2" id="KW-1185">Reference proteome</keyword>
<dbReference type="AlphaFoldDB" id="A0ABD1CU84"/>
<accession>A0ABD1CU84</accession>
<protein>
    <submittedName>
        <fullName evidence="1">Uncharacterized protein</fullName>
    </submittedName>
</protein>
<organism evidence="1 2">
    <name type="scientific">Culex pipiens pipiens</name>
    <name type="common">Northern house mosquito</name>
    <dbReference type="NCBI Taxonomy" id="38569"/>
    <lineage>
        <taxon>Eukaryota</taxon>
        <taxon>Metazoa</taxon>
        <taxon>Ecdysozoa</taxon>
        <taxon>Arthropoda</taxon>
        <taxon>Hexapoda</taxon>
        <taxon>Insecta</taxon>
        <taxon>Pterygota</taxon>
        <taxon>Neoptera</taxon>
        <taxon>Endopterygota</taxon>
        <taxon>Diptera</taxon>
        <taxon>Nematocera</taxon>
        <taxon>Culicoidea</taxon>
        <taxon>Culicidae</taxon>
        <taxon>Culicinae</taxon>
        <taxon>Culicini</taxon>
        <taxon>Culex</taxon>
        <taxon>Culex</taxon>
    </lineage>
</organism>
<evidence type="ECO:0000313" key="2">
    <source>
        <dbReference type="Proteomes" id="UP001562425"/>
    </source>
</evidence>
<comment type="caution">
    <text evidence="1">The sequence shown here is derived from an EMBL/GenBank/DDBJ whole genome shotgun (WGS) entry which is preliminary data.</text>
</comment>
<reference evidence="1 2" key="1">
    <citation type="submission" date="2024-05" db="EMBL/GenBank/DDBJ databases">
        <title>Culex pipiens pipiens assembly and annotation.</title>
        <authorList>
            <person name="Alout H."/>
            <person name="Durand T."/>
        </authorList>
    </citation>
    <scope>NUCLEOTIDE SEQUENCE [LARGE SCALE GENOMIC DNA]</scope>
    <source>
        <strain evidence="1">HA-2024</strain>
        <tissue evidence="1">Whole body</tissue>
    </source>
</reference>
<evidence type="ECO:0000313" key="1">
    <source>
        <dbReference type="EMBL" id="KAL1379269.1"/>
    </source>
</evidence>
<sequence>MVKKVRAFKVISLMRKLKAAKVIPSSIVPNYENPYRVSLTFLNIPTPRTRNTGNQAGVGPQE</sequence>
<name>A0ABD1CU84_CULPP</name>
<dbReference type="Proteomes" id="UP001562425">
    <property type="component" value="Unassembled WGS sequence"/>
</dbReference>